<dbReference type="PANTHER" id="PTHR47944">
    <property type="entry name" value="CYTOCHROME P450 98A9"/>
    <property type="match status" value="1"/>
</dbReference>
<evidence type="ECO:0000256" key="1">
    <source>
        <dbReference type="ARBA" id="ARBA00001971"/>
    </source>
</evidence>
<keyword evidence="5 8" id="KW-0560">Oxidoreductase</keyword>
<dbReference type="EMBL" id="JBEAFC010000003">
    <property type="protein sequence ID" value="KAL1564013.1"/>
    <property type="molecule type" value="Genomic_DNA"/>
</dbReference>
<dbReference type="GO" id="GO:0102684">
    <property type="term" value="F:L-phenylalanine N-monooxygenase activity"/>
    <property type="evidence" value="ECO:0007669"/>
    <property type="project" value="UniProtKB-EC"/>
</dbReference>
<evidence type="ECO:0000256" key="7">
    <source>
        <dbReference type="ARBA" id="ARBA00023033"/>
    </source>
</evidence>
<sequence>METISKFSITTFLALCLFSLIFFKLICIKKRSAAPPPLPPGPTAFPFLGSLPQMLTKKTVSRWIHNLMQQLNTEIACIKLGSVHVISVTSPELSREFLKKHDGFLASRPDILAARLVSDGYQGLILSPSGS</sequence>
<dbReference type="Proteomes" id="UP001567538">
    <property type="component" value="Unassembled WGS sequence"/>
</dbReference>
<gene>
    <name evidence="8" type="ORF">AAHA92_06423</name>
</gene>
<dbReference type="Gene3D" id="1.10.630.10">
    <property type="entry name" value="Cytochrome P450"/>
    <property type="match status" value="1"/>
</dbReference>
<protein>
    <submittedName>
        <fullName evidence="8">Phenylalanine N-monooxygenase</fullName>
        <ecNumber evidence="8">1.14.14.40</ecNumber>
    </submittedName>
</protein>
<dbReference type="AlphaFoldDB" id="A0ABD1I5K6"/>
<organism evidence="8 9">
    <name type="scientific">Salvia divinorum</name>
    <name type="common">Maria pastora</name>
    <name type="synonym">Diviner's sage</name>
    <dbReference type="NCBI Taxonomy" id="28513"/>
    <lineage>
        <taxon>Eukaryota</taxon>
        <taxon>Viridiplantae</taxon>
        <taxon>Streptophyta</taxon>
        <taxon>Embryophyta</taxon>
        <taxon>Tracheophyta</taxon>
        <taxon>Spermatophyta</taxon>
        <taxon>Magnoliopsida</taxon>
        <taxon>eudicotyledons</taxon>
        <taxon>Gunneridae</taxon>
        <taxon>Pentapetalae</taxon>
        <taxon>asterids</taxon>
        <taxon>lamiids</taxon>
        <taxon>Lamiales</taxon>
        <taxon>Lamiaceae</taxon>
        <taxon>Nepetoideae</taxon>
        <taxon>Mentheae</taxon>
        <taxon>Salviinae</taxon>
        <taxon>Salvia</taxon>
        <taxon>Salvia subgen. Calosphace</taxon>
    </lineage>
</organism>
<dbReference type="InterPro" id="IPR001128">
    <property type="entry name" value="Cyt_P450"/>
</dbReference>
<evidence type="ECO:0000256" key="5">
    <source>
        <dbReference type="ARBA" id="ARBA00023002"/>
    </source>
</evidence>
<keyword evidence="6" id="KW-0408">Iron</keyword>
<reference evidence="8 9" key="1">
    <citation type="submission" date="2024-06" db="EMBL/GenBank/DDBJ databases">
        <title>A chromosome level genome sequence of Diviner's sage (Salvia divinorum).</title>
        <authorList>
            <person name="Ford S.A."/>
            <person name="Ro D.-K."/>
            <person name="Ness R.W."/>
            <person name="Phillips M.A."/>
        </authorList>
    </citation>
    <scope>NUCLEOTIDE SEQUENCE [LARGE SCALE GENOMIC DNA]</scope>
    <source>
        <strain evidence="8">SAF-2024a</strain>
        <tissue evidence="8">Leaf</tissue>
    </source>
</reference>
<comment type="caution">
    <text evidence="8">The sequence shown here is derived from an EMBL/GenBank/DDBJ whole genome shotgun (WGS) entry which is preliminary data.</text>
</comment>
<proteinExistence type="inferred from homology"/>
<dbReference type="Pfam" id="PF00067">
    <property type="entry name" value="p450"/>
    <property type="match status" value="1"/>
</dbReference>
<evidence type="ECO:0000256" key="6">
    <source>
        <dbReference type="ARBA" id="ARBA00023004"/>
    </source>
</evidence>
<accession>A0ABD1I5K6</accession>
<evidence type="ECO:0000256" key="2">
    <source>
        <dbReference type="ARBA" id="ARBA00010617"/>
    </source>
</evidence>
<keyword evidence="7" id="KW-0503">Monooxygenase</keyword>
<evidence type="ECO:0000256" key="3">
    <source>
        <dbReference type="ARBA" id="ARBA00022617"/>
    </source>
</evidence>
<keyword evidence="3" id="KW-0349">Heme</keyword>
<dbReference type="GO" id="GO:0046872">
    <property type="term" value="F:metal ion binding"/>
    <property type="evidence" value="ECO:0007669"/>
    <property type="project" value="UniProtKB-KW"/>
</dbReference>
<evidence type="ECO:0000313" key="9">
    <source>
        <dbReference type="Proteomes" id="UP001567538"/>
    </source>
</evidence>
<comment type="cofactor">
    <cofactor evidence="1">
        <name>heme</name>
        <dbReference type="ChEBI" id="CHEBI:30413"/>
    </cofactor>
</comment>
<dbReference type="InterPro" id="IPR036396">
    <property type="entry name" value="Cyt_P450_sf"/>
</dbReference>
<keyword evidence="9" id="KW-1185">Reference proteome</keyword>
<dbReference type="SUPFAM" id="SSF48264">
    <property type="entry name" value="Cytochrome P450"/>
    <property type="match status" value="1"/>
</dbReference>
<comment type="similarity">
    <text evidence="2">Belongs to the cytochrome P450 family.</text>
</comment>
<dbReference type="PANTHER" id="PTHR47944:SF4">
    <property type="entry name" value="OS09G0441700 PROTEIN"/>
    <property type="match status" value="1"/>
</dbReference>
<evidence type="ECO:0000313" key="8">
    <source>
        <dbReference type="EMBL" id="KAL1564013.1"/>
    </source>
</evidence>
<dbReference type="EC" id="1.14.14.40" evidence="8"/>
<keyword evidence="4" id="KW-0479">Metal-binding</keyword>
<name>A0ABD1I5K6_SALDI</name>
<evidence type="ECO:0000256" key="4">
    <source>
        <dbReference type="ARBA" id="ARBA00022723"/>
    </source>
</evidence>